<dbReference type="Pfam" id="PF00394">
    <property type="entry name" value="Cu-oxidase"/>
    <property type="match status" value="1"/>
</dbReference>
<dbReference type="Proteomes" id="UP001186944">
    <property type="component" value="Unassembled WGS sequence"/>
</dbReference>
<sequence length="363" mass="41189">MHHPTLRAVYPHDGKLYRYDVTNTSAATPINVSEVIVADGFEGYKLVTIFNMTMPGPDIIVYEGQRLIITVENLLLSEAVTVHWHGLHQRGSPYMDGVPFVTQCPINPGSSFRYDFIAAPKGTFWYHSHMGGQRSDGAFGALIIRENYDSSIEDHIIQLQEWSHHYGTNLALRHWKGGRIVDRAFVRSPQTLDGSSLNFMHIDSALINGKGRYKSKETNDYNSTPLQVYNVRMGRQYRFRSINAGAGYPFRVSVDNHMLTIVATDGYDVRPMEYESFIIHPGERYDFILNASGPAANYWIRSQSLQVDKELIAWAILHYEGAPDEEPTSNSNRIPCTSSSKCYVLNCPYRYYPGGRAHYLSMT</sequence>
<feature type="domain" description="Plastocyanin-like" evidence="5">
    <location>
        <begin position="156"/>
        <end position="322"/>
    </location>
</feature>
<keyword evidence="8" id="KW-1185">Reference proteome</keyword>
<comment type="similarity">
    <text evidence="1">Belongs to the multicopper oxidase family.</text>
</comment>
<evidence type="ECO:0000256" key="4">
    <source>
        <dbReference type="ARBA" id="ARBA00023008"/>
    </source>
</evidence>
<dbReference type="SUPFAM" id="SSF49503">
    <property type="entry name" value="Cupredoxins"/>
    <property type="match status" value="2"/>
</dbReference>
<evidence type="ECO:0000259" key="6">
    <source>
        <dbReference type="Pfam" id="PF07732"/>
    </source>
</evidence>
<keyword evidence="4" id="KW-0186">Copper</keyword>
<dbReference type="AlphaFoldDB" id="A0AA89CCF0"/>
<dbReference type="GO" id="GO:0005886">
    <property type="term" value="C:plasma membrane"/>
    <property type="evidence" value="ECO:0007669"/>
    <property type="project" value="TreeGrafter"/>
</dbReference>
<keyword evidence="3" id="KW-0560">Oxidoreductase</keyword>
<evidence type="ECO:0000256" key="3">
    <source>
        <dbReference type="ARBA" id="ARBA00023002"/>
    </source>
</evidence>
<evidence type="ECO:0000313" key="8">
    <source>
        <dbReference type="Proteomes" id="UP001186944"/>
    </source>
</evidence>
<dbReference type="Pfam" id="PF07732">
    <property type="entry name" value="Cu-oxidase_3"/>
    <property type="match status" value="1"/>
</dbReference>
<evidence type="ECO:0008006" key="9">
    <source>
        <dbReference type="Google" id="ProtNLM"/>
    </source>
</evidence>
<dbReference type="InterPro" id="IPR001117">
    <property type="entry name" value="Cu-oxidase_2nd"/>
</dbReference>
<evidence type="ECO:0000256" key="2">
    <source>
        <dbReference type="ARBA" id="ARBA00022723"/>
    </source>
</evidence>
<evidence type="ECO:0000259" key="5">
    <source>
        <dbReference type="Pfam" id="PF00394"/>
    </source>
</evidence>
<dbReference type="PANTHER" id="PTHR11709">
    <property type="entry name" value="MULTI-COPPER OXIDASE"/>
    <property type="match status" value="1"/>
</dbReference>
<evidence type="ECO:0000313" key="7">
    <source>
        <dbReference type="EMBL" id="KAK3105563.1"/>
    </source>
</evidence>
<name>A0AA89CCF0_PINIB</name>
<dbReference type="GO" id="GO:0006826">
    <property type="term" value="P:iron ion transport"/>
    <property type="evidence" value="ECO:0007669"/>
    <property type="project" value="TreeGrafter"/>
</dbReference>
<dbReference type="EMBL" id="VSWD01000003">
    <property type="protein sequence ID" value="KAK3105563.1"/>
    <property type="molecule type" value="Genomic_DNA"/>
</dbReference>
<dbReference type="InterPro" id="IPR008972">
    <property type="entry name" value="Cupredoxin"/>
</dbReference>
<dbReference type="PANTHER" id="PTHR11709:SF394">
    <property type="entry name" value="FI03373P-RELATED"/>
    <property type="match status" value="1"/>
</dbReference>
<evidence type="ECO:0000256" key="1">
    <source>
        <dbReference type="ARBA" id="ARBA00010609"/>
    </source>
</evidence>
<proteinExistence type="inferred from homology"/>
<accession>A0AA89CCF0</accession>
<dbReference type="CDD" id="cd13858">
    <property type="entry name" value="CuRO_1_tcLCC2_insect_like"/>
    <property type="match status" value="1"/>
</dbReference>
<dbReference type="GO" id="GO:0005507">
    <property type="term" value="F:copper ion binding"/>
    <property type="evidence" value="ECO:0007669"/>
    <property type="project" value="InterPro"/>
</dbReference>
<comment type="caution">
    <text evidence="7">The sequence shown here is derived from an EMBL/GenBank/DDBJ whole genome shotgun (WGS) entry which is preliminary data.</text>
</comment>
<dbReference type="InterPro" id="IPR011707">
    <property type="entry name" value="Cu-oxidase-like_N"/>
</dbReference>
<dbReference type="Gene3D" id="2.60.40.420">
    <property type="entry name" value="Cupredoxins - blue copper proteins"/>
    <property type="match status" value="2"/>
</dbReference>
<reference evidence="7" key="1">
    <citation type="submission" date="2019-08" db="EMBL/GenBank/DDBJ databases">
        <title>The improved chromosome-level genome for the pearl oyster Pinctada fucata martensii using PacBio sequencing and Hi-C.</title>
        <authorList>
            <person name="Zheng Z."/>
        </authorList>
    </citation>
    <scope>NUCLEOTIDE SEQUENCE</scope>
    <source>
        <strain evidence="7">ZZ-2019</strain>
        <tissue evidence="7">Adductor muscle</tissue>
    </source>
</reference>
<organism evidence="7 8">
    <name type="scientific">Pinctada imbricata</name>
    <name type="common">Atlantic pearl-oyster</name>
    <name type="synonym">Pinctada martensii</name>
    <dbReference type="NCBI Taxonomy" id="66713"/>
    <lineage>
        <taxon>Eukaryota</taxon>
        <taxon>Metazoa</taxon>
        <taxon>Spiralia</taxon>
        <taxon>Lophotrochozoa</taxon>
        <taxon>Mollusca</taxon>
        <taxon>Bivalvia</taxon>
        <taxon>Autobranchia</taxon>
        <taxon>Pteriomorphia</taxon>
        <taxon>Pterioida</taxon>
        <taxon>Pterioidea</taxon>
        <taxon>Pteriidae</taxon>
        <taxon>Pinctada</taxon>
    </lineage>
</organism>
<dbReference type="FunFam" id="2.60.40.420:FF:000045">
    <property type="entry name" value="Laccase 2"/>
    <property type="match status" value="1"/>
</dbReference>
<dbReference type="InterPro" id="IPR045087">
    <property type="entry name" value="Cu-oxidase_fam"/>
</dbReference>
<dbReference type="GO" id="GO:0016491">
    <property type="term" value="F:oxidoreductase activity"/>
    <property type="evidence" value="ECO:0007669"/>
    <property type="project" value="UniProtKB-KW"/>
</dbReference>
<gene>
    <name evidence="7" type="ORF">FSP39_000555</name>
</gene>
<keyword evidence="2" id="KW-0479">Metal-binding</keyword>
<protein>
    <recommendedName>
        <fullName evidence="9">Laccase</fullName>
    </recommendedName>
</protein>
<feature type="domain" description="Plastocyanin-like" evidence="6">
    <location>
        <begin position="46"/>
        <end position="146"/>
    </location>
</feature>
<dbReference type="CDD" id="cd13884">
    <property type="entry name" value="CuRO_2_tcLCC_insect_like"/>
    <property type="match status" value="1"/>
</dbReference>